<keyword evidence="4" id="KW-1185">Reference proteome</keyword>
<dbReference type="CDD" id="cd01650">
    <property type="entry name" value="RT_nLTR_like"/>
    <property type="match status" value="1"/>
</dbReference>
<dbReference type="InterPro" id="IPR052343">
    <property type="entry name" value="Retrotransposon-Effector_Assoc"/>
</dbReference>
<comment type="caution">
    <text evidence="3">The sequence shown here is derived from an EMBL/GenBank/DDBJ whole genome shotgun (WGS) entry which is preliminary data.</text>
</comment>
<sequence>MTLVYASCKDYNREALWESIKIFSDTNNSPWMVAGDFNSIVSPEEKLGGNPHNMTKSFPFINCIMDSSLLDIDYTESPFTWCNGFMQVVEDAWQIPMEGNSMWKFHLKLKNVCKKLSYWSKHTIGNIFDKTKELENRLQELEENCLNENSDINRMEYNNVNAQLIMHIKKEESYWRQKAGLKWYTEGDNNTKFFHSVINSKRKKLMLTRVKDQDGTWKENINDIAAEAVHFFEQQFTQDTTCRDFSVIRRLPRIVTEDDNLALGAIPNIDEVRSTVFSISSSSSSVPDEFSGKFFQQCWDIISSDLSNMILEFVSGKPLPRSFTHARLVLIPKIEAPQQFSDFRPISLRNCTSKIISNLLNYRLSSIMNKVVSHNQTGFIRGSVIADNIMLTQELVHNINRPNHNGNVVLKLDMTKAFDRVAWDYLCKVMRQMGFSKRWIDMVVRL</sequence>
<dbReference type="Gene3D" id="3.60.10.10">
    <property type="entry name" value="Endonuclease/exonuclease/phosphatase"/>
    <property type="match status" value="1"/>
</dbReference>
<dbReference type="PANTHER" id="PTHR46890:SF28">
    <property type="entry name" value="REVERSE TRANSCRIPTASE DOMAIN-CONTAINING PROTEIN"/>
    <property type="match status" value="1"/>
</dbReference>
<evidence type="ECO:0000256" key="1">
    <source>
        <dbReference type="SAM" id="Coils"/>
    </source>
</evidence>
<feature type="coiled-coil region" evidence="1">
    <location>
        <begin position="124"/>
        <end position="158"/>
    </location>
</feature>
<accession>A0AAN8YEQ0</accession>
<dbReference type="Proteomes" id="UP001371456">
    <property type="component" value="Unassembled WGS sequence"/>
</dbReference>
<reference evidence="3 4" key="1">
    <citation type="submission" date="2024-02" db="EMBL/GenBank/DDBJ databases">
        <title>de novo genome assembly of Solanum bulbocastanum strain 11H21.</title>
        <authorList>
            <person name="Hosaka A.J."/>
        </authorList>
    </citation>
    <scope>NUCLEOTIDE SEQUENCE [LARGE SCALE GENOMIC DNA]</scope>
    <source>
        <tissue evidence="3">Young leaves</tissue>
    </source>
</reference>
<dbReference type="Pfam" id="PF00078">
    <property type="entry name" value="RVT_1"/>
    <property type="match status" value="1"/>
</dbReference>
<evidence type="ECO:0000313" key="3">
    <source>
        <dbReference type="EMBL" id="KAK6786628.1"/>
    </source>
</evidence>
<dbReference type="InterPro" id="IPR000477">
    <property type="entry name" value="RT_dom"/>
</dbReference>
<dbReference type="SUPFAM" id="SSF56219">
    <property type="entry name" value="DNase I-like"/>
    <property type="match status" value="1"/>
</dbReference>
<evidence type="ECO:0000313" key="4">
    <source>
        <dbReference type="Proteomes" id="UP001371456"/>
    </source>
</evidence>
<dbReference type="AlphaFoldDB" id="A0AAN8YEQ0"/>
<dbReference type="EMBL" id="JBANQN010000006">
    <property type="protein sequence ID" value="KAK6786628.1"/>
    <property type="molecule type" value="Genomic_DNA"/>
</dbReference>
<keyword evidence="1" id="KW-0175">Coiled coil</keyword>
<dbReference type="InterPro" id="IPR036691">
    <property type="entry name" value="Endo/exonu/phosph_ase_sf"/>
</dbReference>
<dbReference type="PROSITE" id="PS50878">
    <property type="entry name" value="RT_POL"/>
    <property type="match status" value="1"/>
</dbReference>
<gene>
    <name evidence="3" type="ORF">RDI58_015153</name>
</gene>
<name>A0AAN8YEQ0_SOLBU</name>
<proteinExistence type="predicted"/>
<organism evidence="3 4">
    <name type="scientific">Solanum bulbocastanum</name>
    <name type="common">Wild potato</name>
    <dbReference type="NCBI Taxonomy" id="147425"/>
    <lineage>
        <taxon>Eukaryota</taxon>
        <taxon>Viridiplantae</taxon>
        <taxon>Streptophyta</taxon>
        <taxon>Embryophyta</taxon>
        <taxon>Tracheophyta</taxon>
        <taxon>Spermatophyta</taxon>
        <taxon>Magnoliopsida</taxon>
        <taxon>eudicotyledons</taxon>
        <taxon>Gunneridae</taxon>
        <taxon>Pentapetalae</taxon>
        <taxon>asterids</taxon>
        <taxon>lamiids</taxon>
        <taxon>Solanales</taxon>
        <taxon>Solanaceae</taxon>
        <taxon>Solanoideae</taxon>
        <taxon>Solaneae</taxon>
        <taxon>Solanum</taxon>
    </lineage>
</organism>
<dbReference type="PANTHER" id="PTHR46890">
    <property type="entry name" value="NON-LTR RETROLELEMENT REVERSE TRANSCRIPTASE-LIKE PROTEIN-RELATED"/>
    <property type="match status" value="1"/>
</dbReference>
<protein>
    <recommendedName>
        <fullName evidence="2">Reverse transcriptase domain-containing protein</fullName>
    </recommendedName>
</protein>
<evidence type="ECO:0000259" key="2">
    <source>
        <dbReference type="PROSITE" id="PS50878"/>
    </source>
</evidence>
<feature type="domain" description="Reverse transcriptase" evidence="2">
    <location>
        <begin position="312"/>
        <end position="446"/>
    </location>
</feature>